<dbReference type="EMBL" id="JAATJH010000004">
    <property type="protein sequence ID" value="NJC27040.1"/>
    <property type="molecule type" value="Genomic_DNA"/>
</dbReference>
<dbReference type="InterPro" id="IPR014001">
    <property type="entry name" value="Helicase_ATP-bd"/>
</dbReference>
<evidence type="ECO:0000259" key="3">
    <source>
        <dbReference type="PROSITE" id="PS51194"/>
    </source>
</evidence>
<dbReference type="InterPro" id="IPR027417">
    <property type="entry name" value="P-loop_NTPase"/>
</dbReference>
<keyword evidence="5" id="KW-1185">Reference proteome</keyword>
<dbReference type="InterPro" id="IPR049730">
    <property type="entry name" value="SNF2/RAD54-like_C"/>
</dbReference>
<name>A0ABX0XCN9_9BACT</name>
<dbReference type="InterPro" id="IPR038718">
    <property type="entry name" value="SNF2-like_sf"/>
</dbReference>
<dbReference type="CDD" id="cd18793">
    <property type="entry name" value="SF2_C_SNF"/>
    <property type="match status" value="1"/>
</dbReference>
<dbReference type="RefSeq" id="WP_168037801.1">
    <property type="nucleotide sequence ID" value="NZ_JAATJH010000004.1"/>
</dbReference>
<comment type="caution">
    <text evidence="4">The sequence shown here is derived from an EMBL/GenBank/DDBJ whole genome shotgun (WGS) entry which is preliminary data.</text>
</comment>
<dbReference type="SUPFAM" id="SSF52540">
    <property type="entry name" value="P-loop containing nucleoside triphosphate hydrolases"/>
    <property type="match status" value="1"/>
</dbReference>
<protein>
    <recommendedName>
        <fullName evidence="6">Helicase</fullName>
    </recommendedName>
</protein>
<dbReference type="InterPro" id="IPR001650">
    <property type="entry name" value="Helicase_C-like"/>
</dbReference>
<organism evidence="4 5">
    <name type="scientific">Neolewinella antarctica</name>
    <dbReference type="NCBI Taxonomy" id="442734"/>
    <lineage>
        <taxon>Bacteria</taxon>
        <taxon>Pseudomonadati</taxon>
        <taxon>Bacteroidota</taxon>
        <taxon>Saprospiria</taxon>
        <taxon>Saprospirales</taxon>
        <taxon>Lewinellaceae</taxon>
        <taxon>Neolewinella</taxon>
    </lineage>
</organism>
<reference evidence="4 5" key="1">
    <citation type="submission" date="2020-03" db="EMBL/GenBank/DDBJ databases">
        <title>Genomic Encyclopedia of Type Strains, Phase IV (KMG-IV): sequencing the most valuable type-strain genomes for metagenomic binning, comparative biology and taxonomic classification.</title>
        <authorList>
            <person name="Goeker M."/>
        </authorList>
    </citation>
    <scope>NUCLEOTIDE SEQUENCE [LARGE SCALE GENOMIC DNA]</scope>
    <source>
        <strain evidence="4 5">DSM 105096</strain>
    </source>
</reference>
<dbReference type="PANTHER" id="PTHR45766">
    <property type="entry name" value="DNA ANNEALING HELICASE AND ENDONUCLEASE ZRANB3 FAMILY MEMBER"/>
    <property type="match status" value="1"/>
</dbReference>
<sequence length="1046" mass="119785">MINNQTTYLHDTLRKLTNPESSISIQCGTPSLYAINYLLADLPFFKELRLLVSKPTKEFRGITQHPSDHQARTRLDINAVSTQLSNTFLKRTILKQGFCGTNVIIIKTGERTATFIYTVPDFDLQLLGVQAAKQLTLILPQSVETSTHLQQAFDNTWHEATPITEALAYKIERGGELATPRDQYHYTLSHLFEDYSRLEDREKIARSGFFDSNIWGLLYNFQKDAVLGAIDKIEKYGGCIIADSVGLGKTFEALGVMKYYQDRNFRILVLCPKRLFENWAVYRNNDRRNILIKDRYNYDLLFHTDLSREMGESNGVDLENFNWENFDLIVIDESHNFRNNVPSKKYKTRYERLMEDVLQKGVKTKVLMLSATPVNNKLRDLRNQVYFITEDDDHGLQKTGIHSINEVMRQAQKQFNAWLEGPTKDRDQLIEALDGRYFKILDLLTIARSRKHIEKYYDTKDIGTFPEKLRPQNEYADIDASNEFPDIGTINTQLLKLNLANYQPMKYIRPEKKAEYEARYDRETTTGSVFSQESREESLINLMRVNFLKRLESSIASFRITMERILNGIDGLISKVEYWQNNQGDLIIEGSITDDFAEDDLGPDQVIGEKVKVLIQDLDLIKYKDELQRDRESIASILKMARHVRPDRDAKLFQLKTAIRKKLAEPINEGNKKVLIFTAFADTADYLYANLATWVREEFGLFSGLVTGGSGRNKTNLPGSDSKFNDIIINFSPKSKGRGRFTEAITEEIDLLIGTDCISEGQNLQDCDYLVNYDIHWNPVRIVQRFGRIDRIGSTNAKIQLVNFWPNMELEAYINLINRVKGRMVILDISATGDENVIETDQLEGELDYRTRQLKQLKDRVVDLEDLQGGISITDLTFNDFKVDLDHLTPTERELLDMVIPGHFAVLHNHHAELASGAIFCLRDREPEMDGAGNNPLYPYYLVYVRDDGTLLFTPRQPKRTLDALRSLSLGATQEDLARSRVQRELVNSEAGLARYRKLLEVALGSIQGVMEGSVVDSLANPGGTAGDSSQIKVDRLELINFYVVV</sequence>
<accession>A0ABX0XCN9</accession>
<dbReference type="InterPro" id="IPR006935">
    <property type="entry name" value="Helicase/UvrB_N"/>
</dbReference>
<dbReference type="PANTHER" id="PTHR45766:SF6">
    <property type="entry name" value="SWI_SNF-RELATED MATRIX-ASSOCIATED ACTIN-DEPENDENT REGULATOR OF CHROMATIN SUBFAMILY A-LIKE PROTEIN 1"/>
    <property type="match status" value="1"/>
</dbReference>
<dbReference type="PROSITE" id="PS51192">
    <property type="entry name" value="HELICASE_ATP_BIND_1"/>
    <property type="match status" value="1"/>
</dbReference>
<proteinExistence type="predicted"/>
<dbReference type="Pfam" id="PF00271">
    <property type="entry name" value="Helicase_C"/>
    <property type="match status" value="1"/>
</dbReference>
<dbReference type="Proteomes" id="UP000770785">
    <property type="component" value="Unassembled WGS sequence"/>
</dbReference>
<evidence type="ECO:0000256" key="1">
    <source>
        <dbReference type="ARBA" id="ARBA00022801"/>
    </source>
</evidence>
<dbReference type="Gene3D" id="3.40.50.10810">
    <property type="entry name" value="Tandem AAA-ATPase domain"/>
    <property type="match status" value="1"/>
</dbReference>
<evidence type="ECO:0000313" key="5">
    <source>
        <dbReference type="Proteomes" id="UP000770785"/>
    </source>
</evidence>
<dbReference type="SMART" id="SM00490">
    <property type="entry name" value="HELICc"/>
    <property type="match status" value="1"/>
</dbReference>
<dbReference type="Gene3D" id="3.40.50.300">
    <property type="entry name" value="P-loop containing nucleotide triphosphate hydrolases"/>
    <property type="match status" value="1"/>
</dbReference>
<dbReference type="SMART" id="SM00487">
    <property type="entry name" value="DEXDc"/>
    <property type="match status" value="1"/>
</dbReference>
<evidence type="ECO:0000259" key="2">
    <source>
        <dbReference type="PROSITE" id="PS51192"/>
    </source>
</evidence>
<keyword evidence="1" id="KW-0378">Hydrolase</keyword>
<dbReference type="PROSITE" id="PS51194">
    <property type="entry name" value="HELICASE_CTER"/>
    <property type="match status" value="1"/>
</dbReference>
<gene>
    <name evidence="4" type="ORF">GGR27_002553</name>
</gene>
<feature type="domain" description="Helicase ATP-binding" evidence="2">
    <location>
        <begin position="230"/>
        <end position="391"/>
    </location>
</feature>
<evidence type="ECO:0008006" key="6">
    <source>
        <dbReference type="Google" id="ProtNLM"/>
    </source>
</evidence>
<evidence type="ECO:0000313" key="4">
    <source>
        <dbReference type="EMBL" id="NJC27040.1"/>
    </source>
</evidence>
<feature type="domain" description="Helicase C-terminal" evidence="3">
    <location>
        <begin position="651"/>
        <end position="844"/>
    </location>
</feature>
<dbReference type="Pfam" id="PF04851">
    <property type="entry name" value="ResIII"/>
    <property type="match status" value="1"/>
</dbReference>